<dbReference type="InterPro" id="IPR020144">
    <property type="entry name" value="SpoVAB"/>
</dbReference>
<proteinExistence type="predicted"/>
<dbReference type="AlphaFoldDB" id="A0A939BGA4"/>
<dbReference type="Proteomes" id="UP000705508">
    <property type="component" value="Unassembled WGS sequence"/>
</dbReference>
<evidence type="ECO:0000256" key="1">
    <source>
        <dbReference type="SAM" id="Phobius"/>
    </source>
</evidence>
<keyword evidence="1" id="KW-1133">Transmembrane helix</keyword>
<keyword evidence="1" id="KW-0472">Membrane</keyword>
<protein>
    <submittedName>
        <fullName evidence="2">Stage V sporulation protein AB</fullName>
    </submittedName>
</protein>
<evidence type="ECO:0000313" key="2">
    <source>
        <dbReference type="EMBL" id="MBM6948023.1"/>
    </source>
</evidence>
<accession>A0A939BGA4</accession>
<sequence length="140" mass="14746">MWMQQILLGILGLSAGITVAGGLFSFLVELGVVADFADRTHTGEHVLLYEDAAALGGAAGSLVFVYGLDLPGGAVTLAVFGLLAGIFTGCWAMALAEVLNVFPVFIRRVRLQNCLPWAILGMAFGKGLGALVFFWNQWGG</sequence>
<dbReference type="Pfam" id="PF13782">
    <property type="entry name" value="SpoVAB"/>
    <property type="match status" value="1"/>
</dbReference>
<feature type="transmembrane region" description="Helical" evidence="1">
    <location>
        <begin position="6"/>
        <end position="34"/>
    </location>
</feature>
<gene>
    <name evidence="2" type="ORF">H6A20_05005</name>
</gene>
<reference evidence="2" key="1">
    <citation type="submission" date="2020-08" db="EMBL/GenBank/DDBJ databases">
        <authorList>
            <person name="Cejkova D."/>
            <person name="Kubasova T."/>
            <person name="Jahodarova E."/>
            <person name="Rychlik I."/>
        </authorList>
    </citation>
    <scope>NUCLEOTIDE SEQUENCE</scope>
    <source>
        <strain evidence="2">An582</strain>
    </source>
</reference>
<reference evidence="2" key="2">
    <citation type="journal article" date="2021" name="Sci. Rep.">
        <title>The distribution of antibiotic resistance genes in chicken gut microbiota commensals.</title>
        <authorList>
            <person name="Juricova H."/>
            <person name="Matiasovicova J."/>
            <person name="Kubasova T."/>
            <person name="Cejkova D."/>
            <person name="Rychlik I."/>
        </authorList>
    </citation>
    <scope>NUCLEOTIDE SEQUENCE</scope>
    <source>
        <strain evidence="2">An582</strain>
    </source>
</reference>
<dbReference type="RefSeq" id="WP_204906050.1">
    <property type="nucleotide sequence ID" value="NZ_JACJKS010000005.1"/>
</dbReference>
<feature type="transmembrane region" description="Helical" evidence="1">
    <location>
        <begin position="74"/>
        <end position="102"/>
    </location>
</feature>
<dbReference type="EMBL" id="JACJKS010000005">
    <property type="protein sequence ID" value="MBM6948023.1"/>
    <property type="molecule type" value="Genomic_DNA"/>
</dbReference>
<comment type="caution">
    <text evidence="2">The sequence shown here is derived from an EMBL/GenBank/DDBJ whole genome shotgun (WGS) entry which is preliminary data.</text>
</comment>
<feature type="transmembrane region" description="Helical" evidence="1">
    <location>
        <begin position="114"/>
        <end position="135"/>
    </location>
</feature>
<name>A0A939BGA4_9CLOT</name>
<keyword evidence="1" id="KW-0812">Transmembrane</keyword>
<evidence type="ECO:0000313" key="3">
    <source>
        <dbReference type="Proteomes" id="UP000705508"/>
    </source>
</evidence>
<organism evidence="2 3">
    <name type="scientific">Mordavella massiliensis</name>
    <dbReference type="NCBI Taxonomy" id="1871024"/>
    <lineage>
        <taxon>Bacteria</taxon>
        <taxon>Bacillati</taxon>
        <taxon>Bacillota</taxon>
        <taxon>Clostridia</taxon>
        <taxon>Eubacteriales</taxon>
        <taxon>Clostridiaceae</taxon>
        <taxon>Mordavella</taxon>
    </lineage>
</organism>